<name>A0A088FR59_9CAUD</name>
<evidence type="ECO:0000313" key="2">
    <source>
        <dbReference type="Proteomes" id="UP000029363"/>
    </source>
</evidence>
<evidence type="ECO:0000313" key="1">
    <source>
        <dbReference type="EMBL" id="AIM50678.1"/>
    </source>
</evidence>
<reference evidence="1 2" key="1">
    <citation type="submission" date="2014-08" db="EMBL/GenBank/DDBJ databases">
        <title>Isolation and development of bioluminescent reporter phages for bacterial dysentery.</title>
        <authorList>
            <person name="Schofield D.A."/>
            <person name="Wray D.J."/>
            <person name="Molineux I.J."/>
        </authorList>
    </citation>
    <scope>NUCLEOTIDE SEQUENCE [LARGE SCALE GENOMIC DNA]</scope>
</reference>
<sequence length="72" mass="7933">MKTKMLEMIREAGDKGLMVNTRNADQRQAFGELKSKGLVKASLGIGNALRVTLTPAGKAVFFQPLTKKSRRK</sequence>
<keyword evidence="2" id="KW-1185">Reference proteome</keyword>
<protein>
    <submittedName>
        <fullName evidence="1">Uncharacterized protein</fullName>
    </submittedName>
</protein>
<accession>A0A088FR59</accession>
<organism evidence="1 2">
    <name type="scientific">Shigella phage Shf125875</name>
    <dbReference type="NCBI Taxonomy" id="1541825"/>
    <lineage>
        <taxon>Viruses</taxon>
        <taxon>Duplodnaviria</taxon>
        <taxon>Heunggongvirae</taxon>
        <taxon>Uroviricota</taxon>
        <taxon>Caudoviricetes</taxon>
        <taxon>Pantevenvirales</taxon>
        <taxon>Straboviridae</taxon>
        <taxon>Tevenvirinae</taxon>
        <taxon>Mosigvirus</taxon>
        <taxon>Mosigvirus utam</taxon>
    </lineage>
</organism>
<dbReference type="RefSeq" id="YP_009100638.1">
    <property type="nucleotide sequence ID" value="NC_025437.1"/>
</dbReference>
<dbReference type="EMBL" id="KM407600">
    <property type="protein sequence ID" value="AIM50678.1"/>
    <property type="molecule type" value="Genomic_DNA"/>
</dbReference>
<dbReference type="KEGG" id="vg:22277344"/>
<dbReference type="Proteomes" id="UP000029363">
    <property type="component" value="Segment"/>
</dbReference>
<proteinExistence type="predicted"/>
<dbReference type="GeneID" id="22277344"/>